<dbReference type="OMA" id="IWREDSI"/>
<reference evidence="4" key="2">
    <citation type="submission" date="2025-08" db="UniProtKB">
        <authorList>
            <consortium name="RefSeq"/>
        </authorList>
    </citation>
    <scope>IDENTIFICATION</scope>
    <source>
        <strain evidence="4">S238N-H82</strain>
        <tissue evidence="4">Testes</tissue>
    </source>
</reference>
<name>A0A9J7LCT6_BRAFL</name>
<evidence type="ECO:0000259" key="2">
    <source>
        <dbReference type="Pfam" id="PF13837"/>
    </source>
</evidence>
<feature type="domain" description="Myb/SANT-like DNA-binding" evidence="2">
    <location>
        <begin position="8"/>
        <end position="95"/>
    </location>
</feature>
<keyword evidence="3" id="KW-1185">Reference proteome</keyword>
<evidence type="ECO:0000313" key="4">
    <source>
        <dbReference type="RefSeq" id="XP_035679810.1"/>
    </source>
</evidence>
<sequence>MAEGHGRLWGVEETRCLVGLWGELEVQKKFDNFRSKQAMEKIVRGMSEAGFERTLKQIQTKMRDMRYRYRKAKRDNQKSGAGPSTCPFYAELDKMLGDRPATLPHHIVQTNFSSSSASDTESGEEDGENEADTADDRPVTPPSDSVADSTGDENLSSSLLSNGNEEDNLSAETPRSKGKKNTPGGKVKYNSGGKGSASKDSAGKDSAGKDSAGKDSAGKDSAGKDSAGKDSTGKRKGTGFTKIERNKKKTRLDNQCEGLHKAMSAVQTEGFKQQEDMMKKRDQGWKDHDVHVTKMQQEADRDMMAGMMGQFMGMMGQFMAMFGQGAMPQRAPFQQAPGAMPQRPPFQQAPGAMPQQPPFQQAPFQQAPGQAPGGIPEHPPFQGSPRK</sequence>
<feature type="compositionally biased region" description="Low complexity" evidence="1">
    <location>
        <begin position="345"/>
        <end position="374"/>
    </location>
</feature>
<feature type="region of interest" description="Disordered" evidence="1">
    <location>
        <begin position="330"/>
        <end position="387"/>
    </location>
</feature>
<gene>
    <name evidence="4" type="primary">LOC118418060</name>
</gene>
<organism evidence="3 4">
    <name type="scientific">Branchiostoma floridae</name>
    <name type="common">Florida lancelet</name>
    <name type="synonym">Amphioxus</name>
    <dbReference type="NCBI Taxonomy" id="7739"/>
    <lineage>
        <taxon>Eukaryota</taxon>
        <taxon>Metazoa</taxon>
        <taxon>Chordata</taxon>
        <taxon>Cephalochordata</taxon>
        <taxon>Leptocardii</taxon>
        <taxon>Amphioxiformes</taxon>
        <taxon>Branchiostomatidae</taxon>
        <taxon>Branchiostoma</taxon>
    </lineage>
</organism>
<dbReference type="Pfam" id="PF13837">
    <property type="entry name" value="Myb_DNA-bind_4"/>
    <property type="match status" value="1"/>
</dbReference>
<feature type="compositionally biased region" description="Acidic residues" evidence="1">
    <location>
        <begin position="121"/>
        <end position="133"/>
    </location>
</feature>
<evidence type="ECO:0000256" key="1">
    <source>
        <dbReference type="SAM" id="MobiDB-lite"/>
    </source>
</evidence>
<protein>
    <submittedName>
        <fullName evidence="4">Uncharacterized protein LOC118418060</fullName>
    </submittedName>
</protein>
<feature type="region of interest" description="Disordered" evidence="1">
    <location>
        <begin position="111"/>
        <end position="252"/>
    </location>
</feature>
<proteinExistence type="predicted"/>
<dbReference type="InterPro" id="IPR044822">
    <property type="entry name" value="Myb_DNA-bind_4"/>
</dbReference>
<accession>A0A9J7LCT6</accession>
<feature type="compositionally biased region" description="Basic and acidic residues" evidence="1">
    <location>
        <begin position="201"/>
        <end position="233"/>
    </location>
</feature>
<reference evidence="3" key="1">
    <citation type="journal article" date="2020" name="Nat. Ecol. Evol.">
        <title>Deeply conserved synteny resolves early events in vertebrate evolution.</title>
        <authorList>
            <person name="Simakov O."/>
            <person name="Marletaz F."/>
            <person name="Yue J.X."/>
            <person name="O'Connell B."/>
            <person name="Jenkins J."/>
            <person name="Brandt A."/>
            <person name="Calef R."/>
            <person name="Tung C.H."/>
            <person name="Huang T.K."/>
            <person name="Schmutz J."/>
            <person name="Satoh N."/>
            <person name="Yu J.K."/>
            <person name="Putnam N.H."/>
            <person name="Green R.E."/>
            <person name="Rokhsar D.S."/>
        </authorList>
    </citation>
    <scope>NUCLEOTIDE SEQUENCE [LARGE SCALE GENOMIC DNA]</scope>
    <source>
        <strain evidence="3">S238N-H82</strain>
    </source>
</reference>
<dbReference type="KEGG" id="bfo:118418060"/>
<dbReference type="GeneID" id="118418060"/>
<dbReference type="Gene3D" id="1.10.10.60">
    <property type="entry name" value="Homeodomain-like"/>
    <property type="match status" value="1"/>
</dbReference>
<dbReference type="RefSeq" id="XP_035679810.1">
    <property type="nucleotide sequence ID" value="XM_035823917.1"/>
</dbReference>
<dbReference type="OrthoDB" id="691673at2759"/>
<dbReference type="PANTHER" id="PTHR47595">
    <property type="entry name" value="HEAT SHOCK 70 KDA PROTEIN 14"/>
    <property type="match status" value="1"/>
</dbReference>
<feature type="compositionally biased region" description="Low complexity" evidence="1">
    <location>
        <begin position="111"/>
        <end position="120"/>
    </location>
</feature>
<feature type="compositionally biased region" description="Low complexity" evidence="1">
    <location>
        <begin position="152"/>
        <end position="163"/>
    </location>
</feature>
<evidence type="ECO:0000313" key="3">
    <source>
        <dbReference type="Proteomes" id="UP000001554"/>
    </source>
</evidence>
<dbReference type="AlphaFoldDB" id="A0A9J7LCT6"/>
<dbReference type="Proteomes" id="UP000001554">
    <property type="component" value="Chromosome 1"/>
</dbReference>
<dbReference type="PANTHER" id="PTHR47595:SF1">
    <property type="entry name" value="MYB_SANT-LIKE DNA-BINDING DOMAIN-CONTAINING PROTEIN"/>
    <property type="match status" value="1"/>
</dbReference>